<feature type="domain" description="[Acyl-carrier-protein] S-malonyltransferase-like inserted helical" evidence="1">
    <location>
        <begin position="391"/>
        <end position="470"/>
    </location>
</feature>
<dbReference type="RefSeq" id="WP_231715677.1">
    <property type="nucleotide sequence ID" value="NZ_AP021875.1"/>
</dbReference>
<dbReference type="GO" id="GO:0051213">
    <property type="term" value="F:dioxygenase activity"/>
    <property type="evidence" value="ECO:0007669"/>
    <property type="project" value="UniProtKB-KW"/>
</dbReference>
<gene>
    <name evidence="2" type="ORF">DSCW_10550</name>
</gene>
<accession>A0A5K7YYD9</accession>
<dbReference type="Pfam" id="PF21607">
    <property type="entry name" value="FabD_helical_ins"/>
    <property type="match status" value="1"/>
</dbReference>
<evidence type="ECO:0000259" key="1">
    <source>
        <dbReference type="Pfam" id="PF21607"/>
    </source>
</evidence>
<evidence type="ECO:0000313" key="3">
    <source>
        <dbReference type="Proteomes" id="UP000427769"/>
    </source>
</evidence>
<dbReference type="AlphaFoldDB" id="A0A5K7YYD9"/>
<name>A0A5K7YYD9_9BACT</name>
<protein>
    <submittedName>
        <fullName evidence="2">2-nitropropane dioxygenase</fullName>
    </submittedName>
</protein>
<sequence length="544" mass="59567">MTQIKTTIGTWLPAGDLPNTEKGAFSEALRQIDRPLYAVDVDGRLGVARDGSAILGNREFSSANGCPLLGWSPPLPLESLGDPGFKKDHGLRLAYVCGAMANGITSTEMVEAAARSGMIGFFGAGGLSIGQIEAAIDRLSTSLGDLPYGFNLIHSPNDMTLEQQTVDLYLAKGIRLVSASAYLDLTTPLVQYRIHGIHENAQGEVVCPNRIIAKVSREEVARKFFAPPPEKHLQRLQDQGIINAQQAALACRIPMAQDLTAEADSGGHTDNRPALCLFPTMLALRDEMARQYNYSLPLRVGLAGGIATPRSAAAAFAMGAAYILTGSVNQSCLEADTSPLVKKMLAEARQADIIMAPAADMFEMGVKVQVLKRGTMFSMRGARLYDIYRTYDRFEDVPEDQCKLVEGSFLKCSFDQEWQNTRAFFLERDPSQVERADKDPKHKMALVFRSYLGRASLWAKSGIADRAIDYQIWCGPAMGAFNEWVKGSFLEAPENRKTVTVAKNLLYGAAVILRLNNLRNQGVCLSEGDFRVEPLSEEQLDRMA</sequence>
<dbReference type="InterPro" id="IPR014179">
    <property type="entry name" value="PfaD-like_TIM-barrel"/>
</dbReference>
<keyword evidence="2" id="KW-0560">Oxidoreductase</keyword>
<dbReference type="EMBL" id="AP021875">
    <property type="protein sequence ID" value="BBO73638.1"/>
    <property type="molecule type" value="Genomic_DNA"/>
</dbReference>
<reference evidence="2 3" key="1">
    <citation type="submission" date="2019-11" db="EMBL/GenBank/DDBJ databases">
        <title>Comparative genomics of hydrocarbon-degrading Desulfosarcina strains.</title>
        <authorList>
            <person name="Watanabe M."/>
            <person name="Kojima H."/>
            <person name="Fukui M."/>
        </authorList>
    </citation>
    <scope>NUCLEOTIDE SEQUENCE [LARGE SCALE GENOMIC DNA]</scope>
    <source>
        <strain evidence="2 3">PP31</strain>
    </source>
</reference>
<dbReference type="NCBIfam" id="TIGR02814">
    <property type="entry name" value="pfaD_fam"/>
    <property type="match status" value="1"/>
</dbReference>
<dbReference type="InterPro" id="IPR013785">
    <property type="entry name" value="Aldolase_TIM"/>
</dbReference>
<dbReference type="Pfam" id="PF03060">
    <property type="entry name" value="NMO"/>
    <property type="match status" value="1"/>
</dbReference>
<dbReference type="PANTHER" id="PTHR32332:SF20">
    <property type="entry name" value="2-NITROPROPANE DIOXYGENASE-LIKE PROTEIN"/>
    <property type="match status" value="1"/>
</dbReference>
<dbReference type="SUPFAM" id="SSF51412">
    <property type="entry name" value="Inosine monophosphate dehydrogenase (IMPDH)"/>
    <property type="match status" value="1"/>
</dbReference>
<proteinExistence type="predicted"/>
<dbReference type="InterPro" id="IPR049489">
    <property type="entry name" value="FabD-like_helical_ins"/>
</dbReference>
<dbReference type="Proteomes" id="UP000427769">
    <property type="component" value="Chromosome"/>
</dbReference>
<dbReference type="Gene3D" id="3.20.20.70">
    <property type="entry name" value="Aldolase class I"/>
    <property type="match status" value="1"/>
</dbReference>
<dbReference type="KEGG" id="dwd:DSCW_10550"/>
<dbReference type="PANTHER" id="PTHR32332">
    <property type="entry name" value="2-NITROPROPANE DIOXYGENASE"/>
    <property type="match status" value="1"/>
</dbReference>
<keyword evidence="2" id="KW-0223">Dioxygenase</keyword>
<organism evidence="2 3">
    <name type="scientific">Desulfosarcina widdelii</name>
    <dbReference type="NCBI Taxonomy" id="947919"/>
    <lineage>
        <taxon>Bacteria</taxon>
        <taxon>Pseudomonadati</taxon>
        <taxon>Thermodesulfobacteriota</taxon>
        <taxon>Desulfobacteria</taxon>
        <taxon>Desulfobacterales</taxon>
        <taxon>Desulfosarcinaceae</taxon>
        <taxon>Desulfosarcina</taxon>
    </lineage>
</organism>
<evidence type="ECO:0000313" key="2">
    <source>
        <dbReference type="EMBL" id="BBO73638.1"/>
    </source>
</evidence>
<keyword evidence="3" id="KW-1185">Reference proteome</keyword>